<organism evidence="1 2">
    <name type="scientific">Flavobacterium aquidurense</name>
    <dbReference type="NCBI Taxonomy" id="362413"/>
    <lineage>
        <taxon>Bacteria</taxon>
        <taxon>Pseudomonadati</taxon>
        <taxon>Bacteroidota</taxon>
        <taxon>Flavobacteriia</taxon>
        <taxon>Flavobacteriales</taxon>
        <taxon>Flavobacteriaceae</taxon>
        <taxon>Flavobacterium</taxon>
    </lineage>
</organism>
<reference evidence="1 2" key="1">
    <citation type="submission" date="2014-09" db="EMBL/GenBank/DDBJ databases">
        <title>Genome sequence of Flavobacterium aquidurense RC62.</title>
        <authorList>
            <person name="Kim J.F."/>
            <person name="Kwak M.-J."/>
        </authorList>
    </citation>
    <scope>NUCLEOTIDE SEQUENCE [LARGE SCALE GENOMIC DNA]</scope>
    <source>
        <strain evidence="1 2">RC62</strain>
    </source>
</reference>
<evidence type="ECO:0000313" key="2">
    <source>
        <dbReference type="Proteomes" id="UP000050443"/>
    </source>
</evidence>
<dbReference type="Proteomes" id="UP000050443">
    <property type="component" value="Unassembled WGS sequence"/>
</dbReference>
<dbReference type="Pfam" id="PF02566">
    <property type="entry name" value="OsmC"/>
    <property type="match status" value="1"/>
</dbReference>
<dbReference type="EMBL" id="JRLF01000015">
    <property type="protein sequence ID" value="KQB37236.1"/>
    <property type="molecule type" value="Genomic_DNA"/>
</dbReference>
<accession>A0A0N8VLR2</accession>
<evidence type="ECO:0000313" key="1">
    <source>
        <dbReference type="EMBL" id="KQB37236.1"/>
    </source>
</evidence>
<dbReference type="SUPFAM" id="SSF82784">
    <property type="entry name" value="OsmC-like"/>
    <property type="match status" value="1"/>
</dbReference>
<dbReference type="InterPro" id="IPR003718">
    <property type="entry name" value="OsmC/Ohr_fam"/>
</dbReference>
<dbReference type="STRING" id="362413.RC62_2402"/>
<dbReference type="PANTHER" id="PTHR39624:SF2">
    <property type="entry name" value="OSMC-LIKE PROTEIN"/>
    <property type="match status" value="1"/>
</dbReference>
<proteinExistence type="predicted"/>
<dbReference type="InterPro" id="IPR036102">
    <property type="entry name" value="OsmC/Ohrsf"/>
</dbReference>
<dbReference type="OrthoDB" id="9791538at2"/>
<comment type="caution">
    <text evidence="1">The sequence shown here is derived from an EMBL/GenBank/DDBJ whole genome shotgun (WGS) entry which is preliminary data.</text>
</comment>
<protein>
    <submittedName>
        <fullName evidence="1">OsmC family protein</fullName>
    </submittedName>
</protein>
<dbReference type="Gene3D" id="3.30.300.20">
    <property type="match status" value="1"/>
</dbReference>
<dbReference type="AlphaFoldDB" id="A0A0N8VLR2"/>
<dbReference type="PATRIC" id="fig|362413.3.peg.2345"/>
<sequence length="131" mass="14859">MDTISAQIDTRLYRTEIKSASENILISDEPQELGGKNLGLNPTELLAASLASCTVITLRMYINRKEWNVSEINVKIDFDRDSDRNVSLFTRKIEVIGEVDETQRQRLETIANSCPIHKVLTHSIEIKTTLI</sequence>
<gene>
    <name evidence="1" type="ORF">RC62_2402</name>
</gene>
<dbReference type="RefSeq" id="WP_055097971.1">
    <property type="nucleotide sequence ID" value="NZ_JRLF01000015.1"/>
</dbReference>
<dbReference type="InterPro" id="IPR015946">
    <property type="entry name" value="KH_dom-like_a/b"/>
</dbReference>
<name>A0A0N8VLR2_9FLAO</name>
<dbReference type="PANTHER" id="PTHR39624">
    <property type="entry name" value="PROTEIN INVOLVED IN RIMO-MEDIATED BETA-METHYLTHIOLATION OF RIBOSOMAL PROTEIN S12 YCAO"/>
    <property type="match status" value="1"/>
</dbReference>